<evidence type="ECO:0000256" key="1">
    <source>
        <dbReference type="SAM" id="Phobius"/>
    </source>
</evidence>
<gene>
    <name evidence="2" type="ORF">HDF16_003420</name>
</gene>
<evidence type="ECO:0000313" key="3">
    <source>
        <dbReference type="Proteomes" id="UP000540989"/>
    </source>
</evidence>
<reference evidence="2 3" key="1">
    <citation type="submission" date="2020-08" db="EMBL/GenBank/DDBJ databases">
        <title>Genomic Encyclopedia of Type Strains, Phase IV (KMG-V): Genome sequencing to study the core and pangenomes of soil and plant-associated prokaryotes.</title>
        <authorList>
            <person name="Whitman W."/>
        </authorList>
    </citation>
    <scope>NUCLEOTIDE SEQUENCE [LARGE SCALE GENOMIC DNA]</scope>
    <source>
        <strain evidence="2 3">M8UP14</strain>
    </source>
</reference>
<dbReference type="EMBL" id="JACHIP010000004">
    <property type="protein sequence ID" value="MBB5058706.1"/>
    <property type="molecule type" value="Genomic_DNA"/>
</dbReference>
<dbReference type="Proteomes" id="UP000540989">
    <property type="component" value="Unassembled WGS sequence"/>
</dbReference>
<name>A0A7W7ZG92_9BACT</name>
<dbReference type="RefSeq" id="WP_184218787.1">
    <property type="nucleotide sequence ID" value="NZ_JACHIP010000004.1"/>
</dbReference>
<feature type="transmembrane region" description="Helical" evidence="1">
    <location>
        <begin position="103"/>
        <end position="123"/>
    </location>
</feature>
<organism evidence="2 3">
    <name type="scientific">Granulicella aggregans</name>
    <dbReference type="NCBI Taxonomy" id="474949"/>
    <lineage>
        <taxon>Bacteria</taxon>
        <taxon>Pseudomonadati</taxon>
        <taxon>Acidobacteriota</taxon>
        <taxon>Terriglobia</taxon>
        <taxon>Terriglobales</taxon>
        <taxon>Acidobacteriaceae</taxon>
        <taxon>Granulicella</taxon>
    </lineage>
</organism>
<evidence type="ECO:0000313" key="2">
    <source>
        <dbReference type="EMBL" id="MBB5058706.1"/>
    </source>
</evidence>
<comment type="caution">
    <text evidence="2">The sequence shown here is derived from an EMBL/GenBank/DDBJ whole genome shotgun (WGS) entry which is preliminary data.</text>
</comment>
<feature type="transmembrane region" description="Helical" evidence="1">
    <location>
        <begin position="64"/>
        <end position="83"/>
    </location>
</feature>
<keyword evidence="3" id="KW-1185">Reference proteome</keyword>
<sequence length="132" mass="14853">MQDGAGRETTPSRLEDAISQAPAARTVLREMNTSASSAMVNRTHRVIRERARTVKERRSKIRSLWIPFIIFSSLLIGVCFAVWTVLEEYELYASGSQVSGYQVVVPLLWSIPVSAAVLAVVWFRQSRPDTTR</sequence>
<keyword evidence="1" id="KW-1133">Transmembrane helix</keyword>
<keyword evidence="1" id="KW-0812">Transmembrane</keyword>
<proteinExistence type="predicted"/>
<dbReference type="AlphaFoldDB" id="A0A7W7ZG92"/>
<accession>A0A7W7ZG92</accession>
<keyword evidence="1" id="KW-0472">Membrane</keyword>
<protein>
    <submittedName>
        <fullName evidence="2">Uncharacterized protein</fullName>
    </submittedName>
</protein>